<comment type="caution">
    <text evidence="2">The sequence shown here is derived from an EMBL/GenBank/DDBJ whole genome shotgun (WGS) entry which is preliminary data.</text>
</comment>
<dbReference type="EMBL" id="LBMM01003300">
    <property type="protein sequence ID" value="KMQ93692.1"/>
    <property type="molecule type" value="Genomic_DNA"/>
</dbReference>
<dbReference type="GO" id="GO:0003964">
    <property type="term" value="F:RNA-directed DNA polymerase activity"/>
    <property type="evidence" value="ECO:0007669"/>
    <property type="project" value="UniProtKB-KW"/>
</dbReference>
<evidence type="ECO:0000313" key="2">
    <source>
        <dbReference type="EMBL" id="KMQ93692.1"/>
    </source>
</evidence>
<protein>
    <submittedName>
        <fullName evidence="2">Rna-directed dna polymerase from mobile element jockey-like protein</fullName>
    </submittedName>
</protein>
<dbReference type="InterPro" id="IPR036691">
    <property type="entry name" value="Endo/exonu/phosph_ase_sf"/>
</dbReference>
<dbReference type="STRING" id="67767.A0A0J7KTE6"/>
<sequence>MIKQEQYEHFFKTLGNRFIAGGDYNAKHPWWGSRSHIPTPEGRQLYQAMLKNNLHALSTAIEDYLKNLSATEATDYSLWKATKKIKNPQQSIPPLRLPDGKWARSSKDKANLFAEHLAKVFTPFPPKSTVDVEEEKK</sequence>
<dbReference type="Pfam" id="PF14529">
    <property type="entry name" value="Exo_endo_phos_2"/>
    <property type="match status" value="1"/>
</dbReference>
<dbReference type="Proteomes" id="UP000036403">
    <property type="component" value="Unassembled WGS sequence"/>
</dbReference>
<name>A0A0J7KTE6_LASNI</name>
<dbReference type="AlphaFoldDB" id="A0A0J7KTE6"/>
<dbReference type="PaxDb" id="67767-A0A0J7KTE6"/>
<evidence type="ECO:0000313" key="3">
    <source>
        <dbReference type="Proteomes" id="UP000036403"/>
    </source>
</evidence>
<organism evidence="2 3">
    <name type="scientific">Lasius niger</name>
    <name type="common">Black garden ant</name>
    <dbReference type="NCBI Taxonomy" id="67767"/>
    <lineage>
        <taxon>Eukaryota</taxon>
        <taxon>Metazoa</taxon>
        <taxon>Ecdysozoa</taxon>
        <taxon>Arthropoda</taxon>
        <taxon>Hexapoda</taxon>
        <taxon>Insecta</taxon>
        <taxon>Pterygota</taxon>
        <taxon>Neoptera</taxon>
        <taxon>Endopterygota</taxon>
        <taxon>Hymenoptera</taxon>
        <taxon>Apocrita</taxon>
        <taxon>Aculeata</taxon>
        <taxon>Formicoidea</taxon>
        <taxon>Formicidae</taxon>
        <taxon>Formicinae</taxon>
        <taxon>Lasius</taxon>
        <taxon>Lasius</taxon>
    </lineage>
</organism>
<accession>A0A0J7KTE6</accession>
<keyword evidence="2" id="KW-0695">RNA-directed DNA polymerase</keyword>
<keyword evidence="2" id="KW-0808">Transferase</keyword>
<dbReference type="SUPFAM" id="SSF56219">
    <property type="entry name" value="DNase I-like"/>
    <property type="match status" value="1"/>
</dbReference>
<keyword evidence="2" id="KW-0548">Nucleotidyltransferase</keyword>
<proteinExistence type="predicted"/>
<keyword evidence="3" id="KW-1185">Reference proteome</keyword>
<dbReference type="InterPro" id="IPR005135">
    <property type="entry name" value="Endo/exonuclease/phosphatase"/>
</dbReference>
<gene>
    <name evidence="2" type="ORF">RF55_6191</name>
</gene>
<dbReference type="Gene3D" id="3.60.10.10">
    <property type="entry name" value="Endonuclease/exonuclease/phosphatase"/>
    <property type="match status" value="1"/>
</dbReference>
<feature type="domain" description="Endonuclease/exonuclease/phosphatase" evidence="1">
    <location>
        <begin position="8"/>
        <end position="59"/>
    </location>
</feature>
<dbReference type="OrthoDB" id="7550275at2759"/>
<reference evidence="2 3" key="1">
    <citation type="submission" date="2015-04" db="EMBL/GenBank/DDBJ databases">
        <title>Lasius niger genome sequencing.</title>
        <authorList>
            <person name="Konorov E.A."/>
            <person name="Nikitin M.A."/>
            <person name="Kirill M.V."/>
            <person name="Chang P."/>
        </authorList>
    </citation>
    <scope>NUCLEOTIDE SEQUENCE [LARGE SCALE GENOMIC DNA]</scope>
    <source>
        <tissue evidence="2">Whole</tissue>
    </source>
</reference>
<evidence type="ECO:0000259" key="1">
    <source>
        <dbReference type="Pfam" id="PF14529"/>
    </source>
</evidence>